<comment type="similarity">
    <text evidence="1">Belongs to the hemerythrin family.</text>
</comment>
<feature type="region of interest" description="Disordered" evidence="4">
    <location>
        <begin position="278"/>
        <end position="336"/>
    </location>
</feature>
<evidence type="ECO:0000256" key="2">
    <source>
        <dbReference type="ARBA" id="ARBA00022723"/>
    </source>
</evidence>
<dbReference type="InterPro" id="IPR052994">
    <property type="entry name" value="Tiny_macrocysts_regulators"/>
</dbReference>
<feature type="compositionally biased region" description="Polar residues" evidence="4">
    <location>
        <begin position="317"/>
        <end position="329"/>
    </location>
</feature>
<organism evidence="7 8">
    <name type="scientific">Blattamonas nauphoetae</name>
    <dbReference type="NCBI Taxonomy" id="2049346"/>
    <lineage>
        <taxon>Eukaryota</taxon>
        <taxon>Metamonada</taxon>
        <taxon>Preaxostyla</taxon>
        <taxon>Oxymonadida</taxon>
        <taxon>Blattamonas</taxon>
    </lineage>
</organism>
<keyword evidence="5" id="KW-0812">Transmembrane</keyword>
<feature type="transmembrane region" description="Helical" evidence="5">
    <location>
        <begin position="1207"/>
        <end position="1229"/>
    </location>
</feature>
<feature type="compositionally biased region" description="Polar residues" evidence="4">
    <location>
        <begin position="1115"/>
        <end position="1125"/>
    </location>
</feature>
<dbReference type="Gene3D" id="1.25.40.10">
    <property type="entry name" value="Tetratricopeptide repeat domain"/>
    <property type="match status" value="1"/>
</dbReference>
<dbReference type="Proteomes" id="UP001281761">
    <property type="component" value="Unassembled WGS sequence"/>
</dbReference>
<feature type="region of interest" description="Disordered" evidence="4">
    <location>
        <begin position="1070"/>
        <end position="1179"/>
    </location>
</feature>
<feature type="domain" description="TmcB/TmcC TPR repeats" evidence="6">
    <location>
        <begin position="2105"/>
        <end position="2220"/>
    </location>
</feature>
<feature type="compositionally biased region" description="Polar residues" evidence="4">
    <location>
        <begin position="416"/>
        <end position="435"/>
    </location>
</feature>
<feature type="compositionally biased region" description="Basic residues" evidence="4">
    <location>
        <begin position="2265"/>
        <end position="2275"/>
    </location>
</feature>
<feature type="transmembrane region" description="Helical" evidence="5">
    <location>
        <begin position="1014"/>
        <end position="1042"/>
    </location>
</feature>
<evidence type="ECO:0000256" key="4">
    <source>
        <dbReference type="SAM" id="MobiDB-lite"/>
    </source>
</evidence>
<evidence type="ECO:0000256" key="1">
    <source>
        <dbReference type="ARBA" id="ARBA00010587"/>
    </source>
</evidence>
<dbReference type="CDD" id="cd12107">
    <property type="entry name" value="Hemerythrin"/>
    <property type="match status" value="2"/>
</dbReference>
<sequence length="3353" mass="378319">MFAVSGNTILSGVLLQSSFGGLLGIFLPMFNKWAASSSAALPLSLSTCLLFKPLFKRHFLVKTIKIKNEKFVNKRVDLIVLKEPKDRTVGFKFSLGGTNYVYRLDQPIITVADTPPAKIVKRNSLQTLLPGGNRVSLRPQNSRAKLVRQKSSLAITEISQIPPLSPRMEIQIDNSHEPVEVITPRPVSSRRRQNDDDAPLSARIIRQARLNEEFSRDIPSEANDTKESEVINIIPVRPIGQTMDAVIFIQNSENEEDPPLAHSPGEKDAPILDQEISQQTEPETADEDEKHNKIFPNNETGHDISPNCSDTTDKANDNSPDSSNNTQELSLPPDGSLDTSIVFSLLQNDPITMEFPIPEQPLDDDTFEFDSENNEDDHPPTPIHPINPTFDSGSHIIATTDTPRSNTSEQEIENFTPPQQRSPVQLKSPPQTQSANHAPFLKERQPSFITSPNMLAVDSHTVILNKQTLQDAVNSIVKEFRKESEVEPAIRFLQDQVLSRDSFTISFVDSFFRTLLKKDRFKSSPAIRMTYAMFLFEFVNSQTRMMSFIHAACGMFPSITDRWISFLLVKQIEMEVSHQRHGIRVNKGLNRNASITDLVGEERVSEQEAITLLISGSESDGETSTLPQIYTSQQQLKTADKHYQNAMAHMQMMWLLLSRQSVDCARVQQHAMMVLSNELEAKKIFSSLLESNPTPSVLRQYALLVRNISFDEPFASALLTEADRIEDENMEDDLHRMVLEEEAKDRMNEEEHQNWLVFDSELSASHQPLSKSQANPAPQRGGRTIQKNYKALLTRYQPKEKKSKWNMAHLPLQLVGLAAVAIVILIAFLDVRNRFRSVEDASTAQRNAVRATYLGNWLTREILTIGHIVGNLHYPPTTPQDLAYIIEMNNVLVESINGYFTFNSYFQATYEYLNDDEEFYSDSKVWIIPEVDINFNLNDIRMVSLPLKSYFYWSIEHSIELTDDYMAVFRPEPFYQQVVGEYLINIPLTLTEELKGLVVRSTTILLHEATADSWIQIVCLILTTLIQVGFSAVPVFISVGLVSAHRTRELRALCLIPKTTAERVSKMLEQGEDQAFSRGNQSESGSESESTRDEHGSSTSDFYGDTFGSKHKQHGTPSSFTSMKQSPQSLPSSPVPPTPSPFQMDVPVQNTPISDQDLLNGDDEEDSECEKGDCDSQNEEIEEIEQQRSDDVEEKLKHLPSVVPVSIWVRMILGLFVIIISTYAFFIIASVSMRLSPALSIQIVMNIYRSVYTQQLFYLTVVSLDPPILLDHAGNMSKIYTPTEAYTTPVFKSSLYASDIDELTDNIQKLCELFTLHHRLFLSGSGPDLLTGDSFFDSIDVTGLRGRYPAIDAISTNETTCLLSPDECSDHLIPGMVGSYNGLNEFIERFVDMVSTLTHLDRSQLDFFSDDIQFLRVTSHDDMQRGYEDISKILQNELSTFTSSYTTTLVVVFIVVAVILLTFSFACLSVLPSEINTISKNISRIPNLLKLTQDTTMLYTDEMFTGVPRFDIPHQATVELLSSLLTSTVSNTSAEQQRKIILSLCRITFIQFADEEKLMDEAGCPEILTAAHKRAHTTLLRKLVNLADSTRKRRASIEKVADFCSTWILDHYSTLDMEFGLYLTQHEYRSHMEQIPKMDVFQLPPSATLYYAQSTVSMEEKRKFERVPRDTVLFSFFYPLSMQRKHPNPGWEWVKYALVTLEMITLAFFCVDRTTHLQTTISKGINFVDFSSFQYILPPYFSFVSIGLLAYIVLLILYLLIGAVLHTQLIGKQPWVISLVRMIVEVTMTILLIPLLNMAIHQFDCHIGTDDSLYFRGTTISAFSDQPIPQAIGFALSIVFCVILFAMMFMYYLLIYQHNPKYGGMFSMPNFQYQLVQAFMHFGIVFAMRMLIDWPFWRFAVTVGVSALLVVWVLLKQPYYHFMGNYLSIVQWTVFGCIRALLELGYLICGFIKTPNADTILLIVTIVCGVVGLGAGIGLSILFFKLLKKRSSARWLLTEDGLPLTDPDDPIHNSLPKMKNYKLVEPAVRFIQEKEFKSFDYMNYVDLIYTTALKRHKTKADLQFHYANFLAHFKKNHVKAQSVYKTARMSSPSWPLRFLLFCQTKEKSNRGGVGNEMANAQFQLQMSKAEEMHDTAKNAMRDFFSNLTAPNPRLNVIPSLLHLIVDNEAKSRKIYEELLATHPQSTQLLRQYAALLLDIYHDEDMADIILQRADQIEEDSTVTLPTATGGTDPQAALQPMDPNAQKDEKASHMSGASGASGASMAKKKKKKKKKRGDALVTELGGGGGSDLKTTKKVVCLVLVMQHIFIAICLVVALVIYFNMSLTYSNDLSTLREVSRLAEYTGRTASFALMYCVHEMVYGFTYSLPTDGKTPSIMQVHIVQQGLLEGATFLTDITSTIFELTSYTDPWVSPDVDIYEFTMQNKTFAPTDPEVNTQFWLVNQTLTQLYVRSETMNSMTLISALTNLAQKSREMGSFEPVETAKIHPENGLPMKTVNYPTFVRDMAYMIANAPQPIMNGLKRAIFAYMDETTKSATTLLIVYLAVMLGSSITVTITILIVFIVFTSKMVGARKRALMDLLEVPKPKLQSVIRRLIAHSDDTMTGTMTVSMDESQGEEGGDSEGADNGASEASDAQEMEEGALGTANQVSESSRPPTDSLFSQDGALTNTQSNPLVIPPTTSPLGLHNFATPSDFRNPPATPGQMQFAPTPGQTISLQGAPDERRGSLLPLNTNFSIGLQPMGGLQTMSQVQPPTFASPHPQGNQVMSLLQMPQQSTSLYQSPQFNMTPAQGVGQTYQPFGMSNPLEIENQKKAEQKRKKAEEKKRKEEEEEKKRKAEEKKQREDEARRKKEEEEAILSSGKASDAQKGYIRNVISDEKWEEKLETDLKRLEGMHANLPSPLSVQIVISILLDMVFGLVSFIALAVLVSTLVNLYSSTNVNITMSGMRTSILALCEYFNLRIMFPLGNISPADKEITFIRSTNPVFKGFEQSSTNKTELYELLVKSSNYFQQLHSATHYGDSEYAFMNDTLYDDVPTTRLSTEENEATLLQRADCFMEEKESESCTNGIRIFNMQFPLYGLSTLISQMRLYIWMMKNDGYESYTNVHPVPRYLASAFRYDLRSGLNKLTNEILATSQGLVTTSQMTLLAVTVVACILIMVALIAFAVTWLNKVMQTNEESEKLLELMPVGHEEKEIDLLPSMLTGYQPMDQGRHKIIEAALSVFESLKRNEKMEVLLPNIDFLMITTTQVFAEEEAEMDKRDYEKMEEHKREHILIRQRLTRISEEIRKKQVAATRIAQRNLIRLYDRHFIDDDVQFGDTIPPEEKQAVHNDMEFVGEQAEDVGELGEPGQETN</sequence>
<dbReference type="PANTHER" id="PTHR31600">
    <property type="entry name" value="TINY MACROCYSTS PROTEIN B-RELATED"/>
    <property type="match status" value="1"/>
</dbReference>
<feature type="transmembrane region" description="Helical" evidence="5">
    <location>
        <begin position="1449"/>
        <end position="1471"/>
    </location>
</feature>
<feature type="compositionally biased region" description="Polar residues" evidence="4">
    <location>
        <begin position="2644"/>
        <end position="2673"/>
    </location>
</feature>
<feature type="transmembrane region" description="Helical" evidence="5">
    <location>
        <begin position="2297"/>
        <end position="2321"/>
    </location>
</feature>
<dbReference type="Pfam" id="PF25474">
    <property type="entry name" value="TPR_TmcB"/>
    <property type="match status" value="2"/>
</dbReference>
<feature type="region of interest" description="Disordered" evidence="4">
    <location>
        <begin position="356"/>
        <end position="435"/>
    </location>
</feature>
<feature type="transmembrane region" description="Helical" evidence="5">
    <location>
        <begin position="2903"/>
        <end position="2927"/>
    </location>
</feature>
<dbReference type="SUPFAM" id="SSF47188">
    <property type="entry name" value="Hemerythrin-like"/>
    <property type="match status" value="2"/>
</dbReference>
<evidence type="ECO:0000259" key="6">
    <source>
        <dbReference type="Pfam" id="PF25474"/>
    </source>
</evidence>
<feature type="region of interest" description="Disordered" evidence="4">
    <location>
        <begin position="2602"/>
        <end position="2686"/>
    </location>
</feature>
<protein>
    <submittedName>
        <fullName evidence="7">Hemerythrin</fullName>
    </submittedName>
</protein>
<feature type="transmembrane region" description="Helical" evidence="5">
    <location>
        <begin position="1775"/>
        <end position="1796"/>
    </location>
</feature>
<dbReference type="InterPro" id="IPR057352">
    <property type="entry name" value="TPR_TmcB/C"/>
</dbReference>
<feature type="compositionally biased region" description="Polar residues" evidence="4">
    <location>
        <begin position="2781"/>
        <end position="2797"/>
    </location>
</feature>
<feature type="transmembrane region" description="Helical" evidence="5">
    <location>
        <begin position="810"/>
        <end position="829"/>
    </location>
</feature>
<feature type="region of interest" description="Disordered" evidence="4">
    <location>
        <begin position="183"/>
        <end position="202"/>
    </location>
</feature>
<feature type="domain" description="TmcB/TmcC TPR repeats" evidence="6">
    <location>
        <begin position="615"/>
        <end position="729"/>
    </location>
</feature>
<feature type="compositionally biased region" description="Basic and acidic residues" evidence="4">
    <location>
        <begin position="2808"/>
        <end position="2852"/>
    </location>
</feature>
<keyword evidence="5" id="KW-0472">Membrane</keyword>
<comment type="caution">
    <text evidence="7">The sequence shown here is derived from an EMBL/GenBank/DDBJ whole genome shotgun (WGS) entry which is preliminary data.</text>
</comment>
<dbReference type="PANTHER" id="PTHR31600:SF2">
    <property type="entry name" value="GAMETE ENRICHED GENE 10 PROTEIN-RELATED"/>
    <property type="match status" value="1"/>
</dbReference>
<feature type="transmembrane region" description="Helical" evidence="5">
    <location>
        <begin position="1831"/>
        <end position="1854"/>
    </location>
</feature>
<keyword evidence="5" id="KW-1133">Transmembrane helix</keyword>
<feature type="transmembrane region" description="Helical" evidence="5">
    <location>
        <begin position="1927"/>
        <end position="1948"/>
    </location>
</feature>
<feature type="transmembrane region" description="Helical" evidence="5">
    <location>
        <begin position="1898"/>
        <end position="1915"/>
    </location>
</feature>
<dbReference type="InterPro" id="IPR012827">
    <property type="entry name" value="Hemerythrin_metal-bd"/>
</dbReference>
<feature type="transmembrane region" description="Helical" evidence="5">
    <location>
        <begin position="2539"/>
        <end position="2564"/>
    </location>
</feature>
<feature type="region of interest" description="Disordered" evidence="4">
    <location>
        <begin position="2223"/>
        <end position="2279"/>
    </location>
</feature>
<feature type="transmembrane region" description="Helical" evidence="5">
    <location>
        <begin position="1740"/>
        <end position="1763"/>
    </location>
</feature>
<evidence type="ECO:0000313" key="7">
    <source>
        <dbReference type="EMBL" id="KAK2960695.1"/>
    </source>
</evidence>
<dbReference type="Gene3D" id="1.20.120.50">
    <property type="entry name" value="Hemerythrin-like"/>
    <property type="match status" value="2"/>
</dbReference>
<dbReference type="NCBIfam" id="TIGR02481">
    <property type="entry name" value="hemeryth_dom"/>
    <property type="match status" value="1"/>
</dbReference>
<reference evidence="7 8" key="1">
    <citation type="journal article" date="2022" name="bioRxiv">
        <title>Genomics of Preaxostyla Flagellates Illuminates Evolutionary Transitions and the Path Towards Mitochondrial Loss.</title>
        <authorList>
            <person name="Novak L.V.F."/>
            <person name="Treitli S.C."/>
            <person name="Pyrih J."/>
            <person name="Halakuc P."/>
            <person name="Pipaliya S.V."/>
            <person name="Vacek V."/>
            <person name="Brzon O."/>
            <person name="Soukal P."/>
            <person name="Eme L."/>
            <person name="Dacks J.B."/>
            <person name="Karnkowska A."/>
            <person name="Elias M."/>
            <person name="Hampl V."/>
        </authorList>
    </citation>
    <scope>NUCLEOTIDE SEQUENCE [LARGE SCALE GENOMIC DNA]</scope>
    <source>
        <strain evidence="7">NAU3</strain>
        <tissue evidence="7">Gut</tissue>
    </source>
</reference>
<keyword evidence="8" id="KW-1185">Reference proteome</keyword>
<feature type="compositionally biased region" description="Acidic residues" evidence="4">
    <location>
        <begin position="361"/>
        <end position="375"/>
    </location>
</feature>
<feature type="compositionally biased region" description="Polar residues" evidence="4">
    <location>
        <begin position="397"/>
        <end position="409"/>
    </location>
</feature>
<dbReference type="InterPro" id="IPR011990">
    <property type="entry name" value="TPR-like_helical_dom_sf"/>
</dbReference>
<feature type="region of interest" description="Disordered" evidence="4">
    <location>
        <begin position="2781"/>
        <end position="2861"/>
    </location>
</feature>
<gene>
    <name evidence="7" type="ORF">BLNAU_4350</name>
</gene>
<name>A0ABQ9YAJ1_9EUKA</name>
<feature type="transmembrane region" description="Helical" evidence="5">
    <location>
        <begin position="1960"/>
        <end position="1984"/>
    </location>
</feature>
<accession>A0ABQ9YAJ1</accession>
<proteinExistence type="inferred from homology"/>
<feature type="compositionally biased region" description="Low complexity" evidence="4">
    <location>
        <begin position="2252"/>
        <end position="2264"/>
    </location>
</feature>
<keyword evidence="3" id="KW-0408">Iron</keyword>
<feature type="transmembrane region" description="Helical" evidence="5">
    <location>
        <begin position="1875"/>
        <end position="1892"/>
    </location>
</feature>
<keyword evidence="2" id="KW-0479">Metal-binding</keyword>
<feature type="compositionally biased region" description="Basic and acidic residues" evidence="4">
    <location>
        <begin position="3323"/>
        <end position="3332"/>
    </location>
</feature>
<evidence type="ECO:0000313" key="8">
    <source>
        <dbReference type="Proteomes" id="UP001281761"/>
    </source>
</evidence>
<feature type="region of interest" description="Disordered" evidence="4">
    <location>
        <begin position="3323"/>
        <end position="3353"/>
    </location>
</feature>
<evidence type="ECO:0000256" key="5">
    <source>
        <dbReference type="SAM" id="Phobius"/>
    </source>
</evidence>
<evidence type="ECO:0000256" key="3">
    <source>
        <dbReference type="ARBA" id="ARBA00023004"/>
    </source>
</evidence>
<feature type="compositionally biased region" description="Acidic residues" evidence="4">
    <location>
        <begin position="2613"/>
        <end position="2623"/>
    </location>
</feature>
<dbReference type="InterPro" id="IPR035938">
    <property type="entry name" value="Hemerythrin-like_sf"/>
</dbReference>
<dbReference type="EMBL" id="JARBJD010000021">
    <property type="protein sequence ID" value="KAK2960695.1"/>
    <property type="molecule type" value="Genomic_DNA"/>
</dbReference>
<feature type="transmembrane region" description="Helical" evidence="5">
    <location>
        <begin position="3146"/>
        <end position="3169"/>
    </location>
</feature>